<dbReference type="GO" id="GO:0005829">
    <property type="term" value="C:cytosol"/>
    <property type="evidence" value="ECO:0007669"/>
    <property type="project" value="TreeGrafter"/>
</dbReference>
<dbReference type="SMART" id="SM01017">
    <property type="entry name" value="Arrestin_C"/>
    <property type="match status" value="1"/>
</dbReference>
<feature type="compositionally biased region" description="Low complexity" evidence="1">
    <location>
        <begin position="660"/>
        <end position="670"/>
    </location>
</feature>
<dbReference type="AlphaFoldDB" id="A0A0U1LJ82"/>
<organism evidence="3 4">
    <name type="scientific">Talaromyces islandicus</name>
    <name type="common">Penicillium islandicum</name>
    <dbReference type="NCBI Taxonomy" id="28573"/>
    <lineage>
        <taxon>Eukaryota</taxon>
        <taxon>Fungi</taxon>
        <taxon>Dikarya</taxon>
        <taxon>Ascomycota</taxon>
        <taxon>Pezizomycotina</taxon>
        <taxon>Eurotiomycetes</taxon>
        <taxon>Eurotiomycetidae</taxon>
        <taxon>Eurotiales</taxon>
        <taxon>Trichocomaceae</taxon>
        <taxon>Talaromyces</taxon>
        <taxon>Talaromyces sect. Islandici</taxon>
    </lineage>
</organism>
<name>A0A0U1LJ82_TALIS</name>
<dbReference type="GO" id="GO:0031625">
    <property type="term" value="F:ubiquitin protein ligase binding"/>
    <property type="evidence" value="ECO:0007669"/>
    <property type="project" value="TreeGrafter"/>
</dbReference>
<dbReference type="PANTHER" id="PTHR11188:SF174">
    <property type="entry name" value="ARRESTIN-RELATED TRAFFICKING ADAPTER 10-RELATED"/>
    <property type="match status" value="1"/>
</dbReference>
<feature type="region of interest" description="Disordered" evidence="1">
    <location>
        <begin position="132"/>
        <end position="168"/>
    </location>
</feature>
<evidence type="ECO:0000256" key="1">
    <source>
        <dbReference type="SAM" id="MobiDB-lite"/>
    </source>
</evidence>
<feature type="compositionally biased region" description="Polar residues" evidence="1">
    <location>
        <begin position="322"/>
        <end position="333"/>
    </location>
</feature>
<dbReference type="InterPro" id="IPR014756">
    <property type="entry name" value="Ig_E-set"/>
</dbReference>
<dbReference type="InterPro" id="IPR011021">
    <property type="entry name" value="Arrestin-like_N"/>
</dbReference>
<gene>
    <name evidence="3" type="ORF">PISL3812_00417</name>
</gene>
<dbReference type="PANTHER" id="PTHR11188">
    <property type="entry name" value="ARRESTIN DOMAIN CONTAINING PROTEIN"/>
    <property type="match status" value="1"/>
</dbReference>
<accession>A0A0U1LJ82</accession>
<feature type="region of interest" description="Disordered" evidence="1">
    <location>
        <begin position="322"/>
        <end position="343"/>
    </location>
</feature>
<dbReference type="GO" id="GO:0070086">
    <property type="term" value="P:ubiquitin-dependent endocytosis"/>
    <property type="evidence" value="ECO:0007669"/>
    <property type="project" value="TreeGrafter"/>
</dbReference>
<dbReference type="InterPro" id="IPR014752">
    <property type="entry name" value="Arrestin-like_C"/>
</dbReference>
<feature type="compositionally biased region" description="Polar residues" evidence="1">
    <location>
        <begin position="132"/>
        <end position="165"/>
    </location>
</feature>
<dbReference type="InterPro" id="IPR011022">
    <property type="entry name" value="Arrestin_C-like"/>
</dbReference>
<keyword evidence="4" id="KW-1185">Reference proteome</keyword>
<dbReference type="OrthoDB" id="2238745at2759"/>
<dbReference type="Gene3D" id="2.60.40.640">
    <property type="match status" value="1"/>
</dbReference>
<protein>
    <submittedName>
        <fullName evidence="3">Arrestin-related trafficking adapter 6</fullName>
    </submittedName>
</protein>
<evidence type="ECO:0000313" key="3">
    <source>
        <dbReference type="EMBL" id="CRG83069.1"/>
    </source>
</evidence>
<reference evidence="3 4" key="1">
    <citation type="submission" date="2015-04" db="EMBL/GenBank/DDBJ databases">
        <authorList>
            <person name="Syromyatnikov M.Y."/>
            <person name="Popov V.N."/>
        </authorList>
    </citation>
    <scope>NUCLEOTIDE SEQUENCE [LARGE SCALE GENOMIC DNA]</scope>
    <source>
        <strain evidence="3">WF-38-12</strain>
    </source>
</reference>
<dbReference type="Pfam" id="PF02752">
    <property type="entry name" value="Arrestin_C"/>
    <property type="match status" value="1"/>
</dbReference>
<feature type="compositionally biased region" description="Basic and acidic residues" evidence="1">
    <location>
        <begin position="702"/>
        <end position="722"/>
    </location>
</feature>
<dbReference type="GO" id="GO:0030674">
    <property type="term" value="F:protein-macromolecule adaptor activity"/>
    <property type="evidence" value="ECO:0007669"/>
    <property type="project" value="TreeGrafter"/>
</dbReference>
<evidence type="ECO:0000313" key="4">
    <source>
        <dbReference type="Proteomes" id="UP000054383"/>
    </source>
</evidence>
<dbReference type="SUPFAM" id="SSF81296">
    <property type="entry name" value="E set domains"/>
    <property type="match status" value="1"/>
</dbReference>
<dbReference type="STRING" id="28573.A0A0U1LJ82"/>
<feature type="region of interest" description="Disordered" evidence="1">
    <location>
        <begin position="1"/>
        <end position="26"/>
    </location>
</feature>
<feature type="region of interest" description="Disordered" evidence="1">
    <location>
        <begin position="657"/>
        <end position="749"/>
    </location>
</feature>
<evidence type="ECO:0000259" key="2">
    <source>
        <dbReference type="SMART" id="SM01017"/>
    </source>
</evidence>
<sequence length="816" mass="90074">MTSSTARPRANNDQTSKQHAAKSSSPDALNLIRSCFQRKTRADDGSLDAAVAASSKRHCSDLVILLGKLAASRDSGKWRLFHFRASSNPSTLKNPMSLSAPRSARPRPLSDIFSGSSDGQIADIMAGQMDANASTNSLTPHPSPRPVSQNRSNSDDSVTSDTMPTLRNEKVVATGNGITVSVALAEPVLFLPGYDHNDPSTKKSAILRGHLHIKTTKSVKVKKVSVCLHGHAQTDWPDGIPPQKVSFHDKKDLITSGMVYFNHGDTALVQNEYGAHYYQLAATTVPASTKELKVPGVTATTRELLSPMTVNKETSRELKRLSLQSNHSRSFSKNEPPPSTQTQVARNYRLFPPGDYLYSFEFPIDGSLPETIKSDMGFVRYDLEAIVERSGAFRPNLLGNTEIQVIRTPAEGSLEQVEPIAISRNWEDQLHYDIVISGKSFPLGSQVPIAFKLTPLAKVECHRIKVYVTENIQHWTQDRSVHRFQPAKKVLLFEKRADSQSVSTYPGSSMRVTAGGGVTWDQREAAAQGEEQVSRGVTSLLGNLSNDMGVGPTEMEFSVQLPSCHTMKGKDEGHRLHFDTTYENIQINHWIKIVMRLSKLDENDPTKRRHFEISIDSPFHILSCKATQGNIYLPAYSDPSSDPAAPQEEYACGCPGAALTRRNTSNSNRSSSDRDDRVNGAPIAGRLPRSFTSGSGGLARPEQAHIAHEPTTEREREREPRPMHLIRAPSFAPPSFEDLEPPPPLVTPPPEYATIVGDQDRETVLTDYFNRLSYFEEQDDEHGLGRVDVPLTPGGRVHRSMDVPREWVRLGDATVQ</sequence>
<dbReference type="Pfam" id="PF00339">
    <property type="entry name" value="Arrestin_N"/>
    <property type="match status" value="1"/>
</dbReference>
<dbReference type="Proteomes" id="UP000054383">
    <property type="component" value="Unassembled WGS sequence"/>
</dbReference>
<proteinExistence type="predicted"/>
<dbReference type="InterPro" id="IPR050357">
    <property type="entry name" value="Arrestin_domain-protein"/>
</dbReference>
<dbReference type="EMBL" id="CVMT01000001">
    <property type="protein sequence ID" value="CRG83069.1"/>
    <property type="molecule type" value="Genomic_DNA"/>
</dbReference>
<feature type="domain" description="Arrestin C-terminal-like" evidence="2">
    <location>
        <begin position="426"/>
        <end position="626"/>
    </location>
</feature>
<dbReference type="OMA" id="FHILSCK"/>